<dbReference type="AlphaFoldDB" id="A0A380TFX7"/>
<gene>
    <name evidence="2" type="ORF">DF3PB_30032</name>
</gene>
<dbReference type="EC" id="3.5.2.6" evidence="2"/>
<name>A0A380TFX7_9ZZZZ</name>
<dbReference type="EMBL" id="UIDG01000223">
    <property type="protein sequence ID" value="SUS06579.1"/>
    <property type="molecule type" value="Genomic_DNA"/>
</dbReference>
<dbReference type="InterPro" id="IPR036866">
    <property type="entry name" value="RibonucZ/Hydroxyglut_hydro"/>
</dbReference>
<evidence type="ECO:0000313" key="2">
    <source>
        <dbReference type="EMBL" id="SUS06579.1"/>
    </source>
</evidence>
<dbReference type="SUPFAM" id="SSF56281">
    <property type="entry name" value="Metallo-hydrolase/oxidoreductase"/>
    <property type="match status" value="1"/>
</dbReference>
<sequence>MHALDLHFTHQSKASLTFRAPDSSLRTAFWASLILLAGAAPMQAVLPSAPTQAAVMRMFDAWRAPVPPRHLLANIYYVGASGVSSFLITTPEGHILLDTGFDDTVPIIREGVTQLGFKLTDIKIIISSHAHIDHVGGHALMQKLTGARIYASAGDARLLASGGTDDFIPFPRETIVYAPVTVDHVVADGEHVTLGNVTLTAHLTPGHTRGATTWTMDAVVDGALRRIVFFSSTTINAGTRLLHNPLYPEIVREFETTLTRLKALPCDIFFAPHGGQFGMAEKIARLDRDETPNPFIDPDGWRNLVTRAERTFRDQLAAERAAERNSGPDR</sequence>
<dbReference type="GO" id="GO:0008800">
    <property type="term" value="F:beta-lactamase activity"/>
    <property type="evidence" value="ECO:0007669"/>
    <property type="project" value="UniProtKB-EC"/>
</dbReference>
<dbReference type="PANTHER" id="PTHR42951">
    <property type="entry name" value="METALLO-BETA-LACTAMASE DOMAIN-CONTAINING"/>
    <property type="match status" value="1"/>
</dbReference>
<evidence type="ECO:0000259" key="1">
    <source>
        <dbReference type="SMART" id="SM00849"/>
    </source>
</evidence>
<protein>
    <submittedName>
        <fullName evidence="2">Metallo-beta-lactamase L1</fullName>
        <ecNumber evidence="2">3.5.2.6</ecNumber>
    </submittedName>
</protein>
<dbReference type="InterPro" id="IPR001279">
    <property type="entry name" value="Metallo-B-lactamas"/>
</dbReference>
<organism evidence="2">
    <name type="scientific">metagenome</name>
    <dbReference type="NCBI Taxonomy" id="256318"/>
    <lineage>
        <taxon>unclassified sequences</taxon>
        <taxon>metagenomes</taxon>
    </lineage>
</organism>
<dbReference type="InterPro" id="IPR050855">
    <property type="entry name" value="NDM-1-like"/>
</dbReference>
<dbReference type="SMART" id="SM00849">
    <property type="entry name" value="Lactamase_B"/>
    <property type="match status" value="1"/>
</dbReference>
<keyword evidence="2" id="KW-0378">Hydrolase</keyword>
<feature type="domain" description="Metallo-beta-lactamase" evidence="1">
    <location>
        <begin position="82"/>
        <end position="273"/>
    </location>
</feature>
<accession>A0A380TFX7</accession>
<dbReference type="PANTHER" id="PTHR42951:SF17">
    <property type="entry name" value="METALLO-BETA-LACTAMASE DOMAIN-CONTAINING PROTEIN"/>
    <property type="match status" value="1"/>
</dbReference>
<dbReference type="NCBIfam" id="NF033105">
    <property type="entry name" value="bla_subclass_B3"/>
    <property type="match status" value="1"/>
</dbReference>
<reference evidence="2" key="1">
    <citation type="submission" date="2018-07" db="EMBL/GenBank/DDBJ databases">
        <authorList>
            <person name="Quirk P.G."/>
            <person name="Krulwich T.A."/>
        </authorList>
    </citation>
    <scope>NUCLEOTIDE SEQUENCE</scope>
</reference>
<dbReference type="Gene3D" id="3.60.15.10">
    <property type="entry name" value="Ribonuclease Z/Hydroxyacylglutathione hydrolase-like"/>
    <property type="match status" value="1"/>
</dbReference>
<dbReference type="Pfam" id="PF00753">
    <property type="entry name" value="Lactamase_B"/>
    <property type="match status" value="1"/>
</dbReference>
<dbReference type="NCBIfam" id="NF012229">
    <property type="entry name" value="bla_class_B_core"/>
    <property type="match status" value="1"/>
</dbReference>
<proteinExistence type="predicted"/>